<accession>A0ABX0ASE7</accession>
<dbReference type="Pfam" id="PF06649">
    <property type="entry name" value="DUF1161"/>
    <property type="match status" value="1"/>
</dbReference>
<dbReference type="InterPro" id="IPR010595">
    <property type="entry name" value="DUF1161"/>
</dbReference>
<proteinExistence type="predicted"/>
<organism evidence="2 3">
    <name type="scientific">Photorhabdus kayaii</name>
    <dbReference type="NCBI Taxonomy" id="230088"/>
    <lineage>
        <taxon>Bacteria</taxon>
        <taxon>Pseudomonadati</taxon>
        <taxon>Pseudomonadota</taxon>
        <taxon>Gammaproteobacteria</taxon>
        <taxon>Enterobacterales</taxon>
        <taxon>Morganellaceae</taxon>
        <taxon>Photorhabdus</taxon>
    </lineage>
</organism>
<dbReference type="Proteomes" id="UP000470051">
    <property type="component" value="Unassembled WGS sequence"/>
</dbReference>
<comment type="caution">
    <text evidence="2">The sequence shown here is derived from an EMBL/GenBank/DDBJ whole genome shotgun (WGS) entry which is preliminary data.</text>
</comment>
<reference evidence="2 3" key="1">
    <citation type="submission" date="2019-12" db="EMBL/GenBank/DDBJ databases">
        <title>Engineering Photorhabdus to improve their lethality against agricultural pests.</title>
        <authorList>
            <person name="Machado R.A.R."/>
        </authorList>
    </citation>
    <scope>NUCLEOTIDE SEQUENCE [LARGE SCALE GENOMIC DNA]</scope>
    <source>
        <strain evidence="2 3">M-HU2</strain>
    </source>
</reference>
<feature type="signal peptide" evidence="1">
    <location>
        <begin position="1"/>
        <end position="22"/>
    </location>
</feature>
<evidence type="ECO:0000313" key="2">
    <source>
        <dbReference type="EMBL" id="NDL23687.1"/>
    </source>
</evidence>
<keyword evidence="3" id="KW-1185">Reference proteome</keyword>
<gene>
    <name evidence="2" type="ORF">GPY42_00245</name>
</gene>
<protein>
    <submittedName>
        <fullName evidence="2">DUF1161 domain-containing protein</fullName>
    </submittedName>
</protein>
<evidence type="ECO:0000313" key="3">
    <source>
        <dbReference type="Proteomes" id="UP000470051"/>
    </source>
</evidence>
<evidence type="ECO:0000256" key="1">
    <source>
        <dbReference type="SAM" id="SignalP"/>
    </source>
</evidence>
<sequence length="92" mass="9897">MKMKKALLFSALIFTLSPFALAAQASCESVKEQIAQKIINNGVPESGFTLEIVANDHIEQAGGKIVGHCENNAKKIVYTRQGSQSQAHPTAK</sequence>
<keyword evidence="1" id="KW-0732">Signal</keyword>
<name>A0ABX0ASE7_9GAMM</name>
<dbReference type="EMBL" id="WSFE01000001">
    <property type="protein sequence ID" value="NDL23687.1"/>
    <property type="molecule type" value="Genomic_DNA"/>
</dbReference>
<feature type="chain" id="PRO_5045696155" evidence="1">
    <location>
        <begin position="23"/>
        <end position="92"/>
    </location>
</feature>